<dbReference type="SUPFAM" id="SSF50249">
    <property type="entry name" value="Nucleic acid-binding proteins"/>
    <property type="match status" value="1"/>
</dbReference>
<keyword evidence="9" id="KW-0233">DNA recombination</keyword>
<dbReference type="SUPFAM" id="SSF52540">
    <property type="entry name" value="P-loop containing nucleoside triphosphate hydrolases"/>
    <property type="match status" value="2"/>
</dbReference>
<dbReference type="Gene3D" id="2.40.50.140">
    <property type="entry name" value="Nucleic acid-binding proteins"/>
    <property type="match status" value="1"/>
</dbReference>
<dbReference type="GO" id="GO:0016787">
    <property type="term" value="F:hydrolase activity"/>
    <property type="evidence" value="ECO:0007669"/>
    <property type="project" value="UniProtKB-KW"/>
</dbReference>
<comment type="similarity">
    <text evidence="1">Belongs to the helicase family. RecG subfamily.</text>
</comment>
<dbReference type="AlphaFoldDB" id="A0A381NEA2"/>
<dbReference type="InterPro" id="IPR011545">
    <property type="entry name" value="DEAD/DEAH_box_helicase_dom"/>
</dbReference>
<keyword evidence="6" id="KW-0347">Helicase</keyword>
<dbReference type="InterPro" id="IPR004609">
    <property type="entry name" value="ATP-dep_DNA_helicase_RecG"/>
</dbReference>
<keyword evidence="4" id="KW-0227">DNA damage</keyword>
<dbReference type="Pfam" id="PF19833">
    <property type="entry name" value="RecG_dom3_C"/>
    <property type="match status" value="1"/>
</dbReference>
<evidence type="ECO:0000256" key="15">
    <source>
        <dbReference type="ARBA" id="ARBA00049803"/>
    </source>
</evidence>
<dbReference type="InterPro" id="IPR033454">
    <property type="entry name" value="RecG_wedge"/>
</dbReference>
<keyword evidence="11" id="KW-0413">Isomerase</keyword>
<dbReference type="GO" id="GO:0043138">
    <property type="term" value="F:3'-5' DNA helicase activity"/>
    <property type="evidence" value="ECO:0007669"/>
    <property type="project" value="UniProtKB-EC"/>
</dbReference>
<dbReference type="EMBL" id="UINC01000299">
    <property type="protein sequence ID" value="SUZ52892.1"/>
    <property type="molecule type" value="Genomic_DNA"/>
</dbReference>
<comment type="catalytic activity">
    <reaction evidence="14">
        <text>ATP + H2O = ADP + phosphate + H(+)</text>
        <dbReference type="Rhea" id="RHEA:13065"/>
        <dbReference type="ChEBI" id="CHEBI:15377"/>
        <dbReference type="ChEBI" id="CHEBI:15378"/>
        <dbReference type="ChEBI" id="CHEBI:30616"/>
        <dbReference type="ChEBI" id="CHEBI:43474"/>
        <dbReference type="ChEBI" id="CHEBI:456216"/>
        <dbReference type="EC" id="5.6.2.4"/>
    </reaction>
</comment>
<dbReference type="InterPro" id="IPR001650">
    <property type="entry name" value="Helicase_C-like"/>
</dbReference>
<dbReference type="Pfam" id="PF17191">
    <property type="entry name" value="RecG_wedge"/>
    <property type="match status" value="1"/>
</dbReference>
<dbReference type="GO" id="GO:0006310">
    <property type="term" value="P:DNA recombination"/>
    <property type="evidence" value="ECO:0007669"/>
    <property type="project" value="UniProtKB-KW"/>
</dbReference>
<evidence type="ECO:0000256" key="8">
    <source>
        <dbReference type="ARBA" id="ARBA00023125"/>
    </source>
</evidence>
<keyword evidence="8" id="KW-0238">DNA-binding</keyword>
<sequence>MGIVTARDLLYHVPRRYDDASTIEPIEKLQVGADVTAVGRVRSKGVIPTRKGLRIFQAVLQDDSGMITCAWPGQPWLERKLHEGDLLLVTGPVKFFHGRQLQPREFTVLARAEEDSPAQVAQGHVFSTYPASEEVQQWVLRGLFDKNLDVLLKEVAEEEYLTGKERSELVLPGLEDALGELHRPSSLGAVEIARRRLAFDELFFLQLVQAQARYQETILKPGLVFERTNEFIRPLHEALPFELTGAQARVLREIYADMGSDRRMNRLLQGDVGSGKTIVALFAMLLAAESGRQAVLMAPTELLAEQHVRKLSELVEPLGLSVQVLTGQLKASERKAALKALSDGTAVLTVGTHALIQDNVEFRDLGLVVVDEQHRFGVRQRMALGEREIPPDTLIMSATPIPRSLAMTLYGDLDLSLLDEMPKGRKPVKTLLRYPSKRAEVHHLVDEELEAGRQAYIVYPLVEESDKMDLQSATEEYERFSAETFQHRRVGLIHGQRSSEEKDDVMRAFLAGDIDVLVATTVIEVGIDVPNASVMVVEHAERFGLSQLHQLRGRVGRGAAKSYCILIAEPGEAAAERLNIFRDTSDGFALAHADLRIRGQGDLFGAQQHGRDPVLRFADLTRDEGLLLEAQARARTLVESDPELSSDGVARIRALMDHRYAERLKLFSVG</sequence>
<evidence type="ECO:0000256" key="14">
    <source>
        <dbReference type="ARBA" id="ARBA00048988"/>
    </source>
</evidence>
<keyword evidence="3" id="KW-0547">Nucleotide-binding</keyword>
<evidence type="ECO:0000256" key="10">
    <source>
        <dbReference type="ARBA" id="ARBA00023204"/>
    </source>
</evidence>
<evidence type="ECO:0000256" key="5">
    <source>
        <dbReference type="ARBA" id="ARBA00022801"/>
    </source>
</evidence>
<keyword evidence="10" id="KW-0234">DNA repair</keyword>
<reference evidence="19" key="1">
    <citation type="submission" date="2018-05" db="EMBL/GenBank/DDBJ databases">
        <authorList>
            <person name="Lanie J.A."/>
            <person name="Ng W.-L."/>
            <person name="Kazmierczak K.M."/>
            <person name="Andrzejewski T.M."/>
            <person name="Davidsen T.M."/>
            <person name="Wayne K.J."/>
            <person name="Tettelin H."/>
            <person name="Glass J.I."/>
            <person name="Rusch D."/>
            <person name="Podicherti R."/>
            <person name="Tsui H.-C.T."/>
            <person name="Winkler M.E."/>
        </authorList>
    </citation>
    <scope>NUCLEOTIDE SEQUENCE</scope>
</reference>
<name>A0A381NEA2_9ZZZZ</name>
<dbReference type="InterPro" id="IPR045562">
    <property type="entry name" value="RecG_dom3_C"/>
</dbReference>
<dbReference type="GO" id="GO:0005524">
    <property type="term" value="F:ATP binding"/>
    <property type="evidence" value="ECO:0007669"/>
    <property type="project" value="UniProtKB-KW"/>
</dbReference>
<dbReference type="NCBIfam" id="NF008168">
    <property type="entry name" value="PRK10917.2-2"/>
    <property type="match status" value="1"/>
</dbReference>
<evidence type="ECO:0000256" key="12">
    <source>
        <dbReference type="ARBA" id="ARBA00034617"/>
    </source>
</evidence>
<feature type="domain" description="Helicase ATP-binding" evidence="17">
    <location>
        <begin position="257"/>
        <end position="418"/>
    </location>
</feature>
<dbReference type="NCBIfam" id="TIGR00643">
    <property type="entry name" value="recG"/>
    <property type="match status" value="1"/>
</dbReference>
<accession>A0A381NEA2</accession>
<evidence type="ECO:0000259" key="17">
    <source>
        <dbReference type="PROSITE" id="PS51192"/>
    </source>
</evidence>
<dbReference type="Pfam" id="PF00271">
    <property type="entry name" value="Helicase_C"/>
    <property type="match status" value="1"/>
</dbReference>
<evidence type="ECO:0000256" key="7">
    <source>
        <dbReference type="ARBA" id="ARBA00022840"/>
    </source>
</evidence>
<evidence type="ECO:0000256" key="1">
    <source>
        <dbReference type="ARBA" id="ARBA00007504"/>
    </source>
</evidence>
<dbReference type="CDD" id="cd04488">
    <property type="entry name" value="RecG_wedge_OBF"/>
    <property type="match status" value="1"/>
</dbReference>
<dbReference type="PROSITE" id="PS51192">
    <property type="entry name" value="HELICASE_ATP_BIND_1"/>
    <property type="match status" value="1"/>
</dbReference>
<dbReference type="Gene3D" id="3.40.50.300">
    <property type="entry name" value="P-loop containing nucleotide triphosphate hydrolases"/>
    <property type="match status" value="2"/>
</dbReference>
<evidence type="ECO:0000256" key="4">
    <source>
        <dbReference type="ARBA" id="ARBA00022763"/>
    </source>
</evidence>
<gene>
    <name evidence="19" type="ORF">METZ01_LOCUS5746</name>
</gene>
<dbReference type="EC" id="5.6.2.4" evidence="13"/>
<dbReference type="CDD" id="cd17992">
    <property type="entry name" value="DEXHc_RecG"/>
    <property type="match status" value="1"/>
</dbReference>
<dbReference type="SMART" id="SM00487">
    <property type="entry name" value="DEXDc"/>
    <property type="match status" value="1"/>
</dbReference>
<evidence type="ECO:0000256" key="2">
    <source>
        <dbReference type="ARBA" id="ARBA00017846"/>
    </source>
</evidence>
<dbReference type="NCBIfam" id="NF008165">
    <property type="entry name" value="PRK10917.1-3"/>
    <property type="match status" value="1"/>
</dbReference>
<dbReference type="PANTHER" id="PTHR47964:SF1">
    <property type="entry name" value="ATP-DEPENDENT DNA HELICASE HOMOLOG RECG, CHLOROPLASTIC"/>
    <property type="match status" value="1"/>
</dbReference>
<dbReference type="GO" id="GO:0006281">
    <property type="term" value="P:DNA repair"/>
    <property type="evidence" value="ECO:0007669"/>
    <property type="project" value="UniProtKB-KW"/>
</dbReference>
<dbReference type="InterPro" id="IPR012340">
    <property type="entry name" value="NA-bd_OB-fold"/>
</dbReference>
<keyword evidence="5" id="KW-0378">Hydrolase</keyword>
<dbReference type="InterPro" id="IPR027417">
    <property type="entry name" value="P-loop_NTPase"/>
</dbReference>
<evidence type="ECO:0000256" key="16">
    <source>
        <dbReference type="ARBA" id="ARBA00049819"/>
    </source>
</evidence>
<evidence type="ECO:0000259" key="18">
    <source>
        <dbReference type="PROSITE" id="PS51194"/>
    </source>
</evidence>
<proteinExistence type="inferred from homology"/>
<evidence type="ECO:0000256" key="9">
    <source>
        <dbReference type="ARBA" id="ARBA00023172"/>
    </source>
</evidence>
<dbReference type="GO" id="GO:0003677">
    <property type="term" value="F:DNA binding"/>
    <property type="evidence" value="ECO:0007669"/>
    <property type="project" value="UniProtKB-KW"/>
</dbReference>
<dbReference type="Pfam" id="PF00270">
    <property type="entry name" value="DEAD"/>
    <property type="match status" value="1"/>
</dbReference>
<dbReference type="PROSITE" id="PS51194">
    <property type="entry name" value="HELICASE_CTER"/>
    <property type="match status" value="1"/>
</dbReference>
<dbReference type="SMART" id="SM00490">
    <property type="entry name" value="HELICc"/>
    <property type="match status" value="1"/>
</dbReference>
<dbReference type="InterPro" id="IPR014001">
    <property type="entry name" value="Helicase_ATP-bd"/>
</dbReference>
<comment type="catalytic activity">
    <reaction evidence="12">
        <text>Couples ATP hydrolysis with the unwinding of duplex DNA by translocating in the 3'-5' direction.</text>
        <dbReference type="EC" id="5.6.2.4"/>
    </reaction>
</comment>
<keyword evidence="7" id="KW-0067">ATP-binding</keyword>
<dbReference type="InterPro" id="IPR047112">
    <property type="entry name" value="RecG/Mfd"/>
</dbReference>
<protein>
    <recommendedName>
        <fullName evidence="2">ATP-dependent DNA helicase RecG</fullName>
        <ecNumber evidence="13">5.6.2.4</ecNumber>
    </recommendedName>
    <alternativeName>
        <fullName evidence="15">DNA branch migration protein RecG</fullName>
    </alternativeName>
    <alternativeName>
        <fullName evidence="16">Probable DNA 3'-5' helicase RecG</fullName>
    </alternativeName>
</protein>
<feature type="domain" description="Helicase C-terminal" evidence="18">
    <location>
        <begin position="444"/>
        <end position="596"/>
    </location>
</feature>
<evidence type="ECO:0000313" key="19">
    <source>
        <dbReference type="EMBL" id="SUZ52892.1"/>
    </source>
</evidence>
<evidence type="ECO:0000256" key="6">
    <source>
        <dbReference type="ARBA" id="ARBA00022806"/>
    </source>
</evidence>
<organism evidence="19">
    <name type="scientific">marine metagenome</name>
    <dbReference type="NCBI Taxonomy" id="408172"/>
    <lineage>
        <taxon>unclassified sequences</taxon>
        <taxon>metagenomes</taxon>
        <taxon>ecological metagenomes</taxon>
    </lineage>
</organism>
<evidence type="ECO:0000256" key="13">
    <source>
        <dbReference type="ARBA" id="ARBA00034808"/>
    </source>
</evidence>
<evidence type="ECO:0000256" key="3">
    <source>
        <dbReference type="ARBA" id="ARBA00022741"/>
    </source>
</evidence>
<evidence type="ECO:0000256" key="11">
    <source>
        <dbReference type="ARBA" id="ARBA00023235"/>
    </source>
</evidence>
<dbReference type="PANTHER" id="PTHR47964">
    <property type="entry name" value="ATP-DEPENDENT DNA HELICASE HOMOLOG RECG, CHLOROPLASTIC"/>
    <property type="match status" value="1"/>
</dbReference>